<evidence type="ECO:0000256" key="2">
    <source>
        <dbReference type="ARBA" id="ARBA00022475"/>
    </source>
</evidence>
<keyword evidence="3 6" id="KW-0812">Transmembrane</keyword>
<evidence type="ECO:0000256" key="1">
    <source>
        <dbReference type="ARBA" id="ARBA00004651"/>
    </source>
</evidence>
<comment type="subcellular location">
    <subcellularLocation>
        <location evidence="1">Cell membrane</location>
        <topology evidence="1">Multi-pass membrane protein</topology>
    </subcellularLocation>
</comment>
<evidence type="ECO:0000313" key="9">
    <source>
        <dbReference type="Proteomes" id="UP000271700"/>
    </source>
</evidence>
<keyword evidence="2" id="KW-1003">Cell membrane</keyword>
<evidence type="ECO:0000256" key="5">
    <source>
        <dbReference type="ARBA" id="ARBA00023136"/>
    </source>
</evidence>
<keyword evidence="9" id="KW-1185">Reference proteome</keyword>
<dbReference type="EMBL" id="RCCT01000005">
    <property type="protein sequence ID" value="RLK02842.1"/>
    <property type="molecule type" value="Genomic_DNA"/>
</dbReference>
<evidence type="ECO:0000259" key="7">
    <source>
        <dbReference type="Pfam" id="PF00482"/>
    </source>
</evidence>
<keyword evidence="4 6" id="KW-1133">Transmembrane helix</keyword>
<comment type="caution">
    <text evidence="8">The sequence shown here is derived from an EMBL/GenBank/DDBJ whole genome shotgun (WGS) entry which is preliminary data.</text>
</comment>
<feature type="domain" description="Type II secretion system protein GspF" evidence="7">
    <location>
        <begin position="192"/>
        <end position="318"/>
    </location>
</feature>
<dbReference type="PANTHER" id="PTHR35007">
    <property type="entry name" value="INTEGRAL MEMBRANE PROTEIN-RELATED"/>
    <property type="match status" value="1"/>
</dbReference>
<proteinExistence type="predicted"/>
<dbReference type="GO" id="GO:0005886">
    <property type="term" value="C:plasma membrane"/>
    <property type="evidence" value="ECO:0007669"/>
    <property type="project" value="UniProtKB-SubCell"/>
</dbReference>
<accession>A0A497Z5E4</accession>
<evidence type="ECO:0000256" key="3">
    <source>
        <dbReference type="ARBA" id="ARBA00022692"/>
    </source>
</evidence>
<feature type="transmembrane region" description="Helical" evidence="6">
    <location>
        <begin position="154"/>
        <end position="173"/>
    </location>
</feature>
<dbReference type="STRING" id="981384.GCA_000192475_00114"/>
<evidence type="ECO:0000313" key="8">
    <source>
        <dbReference type="EMBL" id="RLK02842.1"/>
    </source>
</evidence>
<dbReference type="InterPro" id="IPR018076">
    <property type="entry name" value="T2SS_GspF_dom"/>
</dbReference>
<reference evidence="8 9" key="1">
    <citation type="submission" date="2018-10" db="EMBL/GenBank/DDBJ databases">
        <title>Genomic Encyclopedia of Archaeal and Bacterial Type Strains, Phase II (KMG-II): from individual species to whole genera.</title>
        <authorList>
            <person name="Goeker M."/>
        </authorList>
    </citation>
    <scope>NUCLEOTIDE SEQUENCE [LARGE SCALE GENOMIC DNA]</scope>
    <source>
        <strain evidence="8 9">DSM 29317</strain>
    </source>
</reference>
<feature type="transmembrane region" description="Helical" evidence="6">
    <location>
        <begin position="18"/>
        <end position="39"/>
    </location>
</feature>
<dbReference type="Pfam" id="PF00482">
    <property type="entry name" value="T2SSF"/>
    <property type="match status" value="1"/>
</dbReference>
<keyword evidence="5 6" id="KW-0472">Membrane</keyword>
<dbReference type="AlphaFoldDB" id="A0A497Z5E4"/>
<evidence type="ECO:0000256" key="4">
    <source>
        <dbReference type="ARBA" id="ARBA00022989"/>
    </source>
</evidence>
<name>A0A497Z5E4_9RHOB</name>
<dbReference type="Proteomes" id="UP000271700">
    <property type="component" value="Unassembled WGS sequence"/>
</dbReference>
<dbReference type="OrthoDB" id="9810662at2"/>
<dbReference type="RefSeq" id="WP_010443529.1">
    <property type="nucleotide sequence ID" value="NZ_AEYW01000025.1"/>
</dbReference>
<evidence type="ECO:0000256" key="6">
    <source>
        <dbReference type="SAM" id="Phobius"/>
    </source>
</evidence>
<feature type="transmembrane region" description="Helical" evidence="6">
    <location>
        <begin position="305"/>
        <end position="325"/>
    </location>
</feature>
<organism evidence="8 9">
    <name type="scientific">Ruegeria conchae</name>
    <dbReference type="NCBI Taxonomy" id="981384"/>
    <lineage>
        <taxon>Bacteria</taxon>
        <taxon>Pseudomonadati</taxon>
        <taxon>Pseudomonadota</taxon>
        <taxon>Alphaproteobacteria</taxon>
        <taxon>Rhodobacterales</taxon>
        <taxon>Roseobacteraceae</taxon>
        <taxon>Ruegeria</taxon>
    </lineage>
</organism>
<gene>
    <name evidence="8" type="ORF">CLV75_3399</name>
</gene>
<sequence>MENILEIMSLRFGLPAETILLTVFGLGVLLVFVAVTSALSRRHPAAVRIANLRAQRYEARNDRGLLRETLVTPKGLFKAALPSREAERRKIEDQLIQAGLTGRNALRIYTLTRVWLGIFVPMIVGLLIVASRTPGIPVPSAITGIFESISKANAIQLIGLLTAVGYFVPAAWLKHRRKERQQRIRDAFPNALDLLQISLHAGLGFDAAMTRVGNELALASPDLAFEFLNTQHEIQAGRPRATALSDMARRTGVDEIQSFATVVQQSIRYGTSMSEALTTYASEMRDSRETRAQELANQLPVKMSAVLAALMLPTLIIITAAPSMIRYFRGFGA</sequence>
<feature type="transmembrane region" description="Helical" evidence="6">
    <location>
        <begin position="114"/>
        <end position="134"/>
    </location>
</feature>
<dbReference type="PANTHER" id="PTHR35007:SF2">
    <property type="entry name" value="PILUS ASSEMBLE PROTEIN"/>
    <property type="match status" value="1"/>
</dbReference>
<protein>
    <submittedName>
        <fullName evidence="8">Tight adherence protein C</fullName>
    </submittedName>
</protein>